<sequence>MPTLSVLTPVHDGGHGYLRELYDSLRAQRLPGGWGLQWVVQEDGESGRPAGVLPEEGWISTGGGRHGGAARARTLGLARVTGALLRCVDADDLLPDAGTLARDIEVLTANPGYGWTVSPCLDLHPDGRLEPGPYDPEPGPLPARTLLDGAARGAMPVVGTTQTVHTELVRLLGGWPALPAFEDGALLLSCEAVSPGWMQGEPGTLYRKHPTQHTASAAFRDRAEARLRVQIAVQRAEALHTAGWRWRPTALKG</sequence>
<accession>A0A4V0ZZL5</accession>
<dbReference type="Proteomes" id="UP000292547">
    <property type="component" value="Chromosome"/>
</dbReference>
<evidence type="ECO:0000313" key="2">
    <source>
        <dbReference type="Proteomes" id="UP000292547"/>
    </source>
</evidence>
<dbReference type="AlphaFoldDB" id="A0A4V0ZZL5"/>
<name>A0A4V0ZZL5_STRSO</name>
<evidence type="ECO:0000313" key="1">
    <source>
        <dbReference type="EMBL" id="QBJ91506.1"/>
    </source>
</evidence>
<gene>
    <name evidence="1" type="ORF">D0Z67_15235</name>
</gene>
<organism evidence="1 2">
    <name type="scientific">Streptomyces seoulensis</name>
    <dbReference type="NCBI Taxonomy" id="73044"/>
    <lineage>
        <taxon>Bacteria</taxon>
        <taxon>Bacillati</taxon>
        <taxon>Actinomycetota</taxon>
        <taxon>Actinomycetes</taxon>
        <taxon>Kitasatosporales</taxon>
        <taxon>Streptomycetaceae</taxon>
        <taxon>Streptomyces</taxon>
    </lineage>
</organism>
<dbReference type="STRING" id="73044.GCA_000725795_00070"/>
<reference evidence="1 2" key="1">
    <citation type="submission" date="2018-08" db="EMBL/GenBank/DDBJ databases">
        <title>The complete genome sequence of Streptomyces seoulensis, a pioneer strain for nickel superoxide dismutase discovery.</title>
        <authorList>
            <person name="Shin J."/>
            <person name="Lee J.-S."/>
            <person name="Lee E.-J."/>
            <person name="Youn H.-D."/>
        </authorList>
    </citation>
    <scope>NUCLEOTIDE SEQUENCE [LARGE SCALE GENOMIC DNA]</scope>
    <source>
        <strain evidence="1 2">KCTC 9819</strain>
    </source>
</reference>
<dbReference type="SUPFAM" id="SSF53448">
    <property type="entry name" value="Nucleotide-diphospho-sugar transferases"/>
    <property type="match status" value="1"/>
</dbReference>
<dbReference type="Gene3D" id="3.90.550.10">
    <property type="entry name" value="Spore Coat Polysaccharide Biosynthesis Protein SpsA, Chain A"/>
    <property type="match status" value="1"/>
</dbReference>
<dbReference type="OrthoDB" id="4529776at2"/>
<dbReference type="InterPro" id="IPR029044">
    <property type="entry name" value="Nucleotide-diphossugar_trans"/>
</dbReference>
<dbReference type="KEGG" id="sseo:D0Z67_15235"/>
<proteinExistence type="predicted"/>
<dbReference type="EMBL" id="CP032229">
    <property type="protein sequence ID" value="QBJ91506.1"/>
    <property type="molecule type" value="Genomic_DNA"/>
</dbReference>
<protein>
    <submittedName>
        <fullName evidence="1">GltA</fullName>
    </submittedName>
</protein>
<keyword evidence="2" id="KW-1185">Reference proteome</keyword>